<protein>
    <submittedName>
        <fullName evidence="7">5-dehydro-2-deoxygluconokinase</fullName>
        <ecNumber evidence="7">2.7.1.92</ecNumber>
    </submittedName>
</protein>
<dbReference type="InterPro" id="IPR030830">
    <property type="entry name" value="Myo_inos_IolC"/>
</dbReference>
<sequence length="340" mass="37041">MMSSPTEMTQARTARTEDDELDLLTIGRCGVDVYPFQTGIGLEDVTSFGKFLGGSPTNVAVAAARQGARSAVITEVGDDPFGRFVCREMKRLGVSDRFVARNEDYNTPVTFCEIFPPDDFPLYFYRQPKAPDLELTASNIPIRAVRAARIFWFSVTGLSAEPSRSAHHFALDLRKGSKWTIADLDYRPMFWQDEEIASREVGRALGKANVAIGNKEECRIAVGETEPDRAADALLDRGVDIAVVKQGPLGTLAKTRQERIVMPVTPVEVCNGLGAGDAFGGSFCHALLAGLDLARAVQYASTAGAIVASRLECSTAMPTTTEIERVIAEHPDIRPVIEKR</sequence>
<name>U2S3N5_9ACTN</name>
<gene>
    <name evidence="7" type="primary">iolC</name>
    <name evidence="7" type="ORF">HMPREF0682_2960</name>
</gene>
<dbReference type="PANTHER" id="PTHR43085">
    <property type="entry name" value="HEXOKINASE FAMILY MEMBER"/>
    <property type="match status" value="1"/>
</dbReference>
<dbReference type="InterPro" id="IPR050306">
    <property type="entry name" value="PfkB_Carbo_kinase"/>
</dbReference>
<dbReference type="Pfam" id="PF00294">
    <property type="entry name" value="PfkB"/>
    <property type="match status" value="1"/>
</dbReference>
<dbReference type="CDD" id="cd01166">
    <property type="entry name" value="KdgK"/>
    <property type="match status" value="1"/>
</dbReference>
<dbReference type="SUPFAM" id="SSF53613">
    <property type="entry name" value="Ribokinase-like"/>
    <property type="match status" value="1"/>
</dbReference>
<keyword evidence="4" id="KW-0418">Kinase</keyword>
<dbReference type="PANTHER" id="PTHR43085:SF49">
    <property type="entry name" value="5-DEHYDRO-2-DEOXYGLUCONOKINASE"/>
    <property type="match status" value="1"/>
</dbReference>
<dbReference type="NCBIfam" id="TIGR04382">
    <property type="entry name" value="myo_inos_iolC_N"/>
    <property type="match status" value="1"/>
</dbReference>
<dbReference type="AlphaFoldDB" id="U2S3N5"/>
<accession>U2S3N5</accession>
<evidence type="ECO:0000256" key="1">
    <source>
        <dbReference type="ARBA" id="ARBA00010688"/>
    </source>
</evidence>
<dbReference type="Gene3D" id="3.40.1190.20">
    <property type="match status" value="1"/>
</dbReference>
<comment type="similarity">
    <text evidence="1">Belongs to the carbohydrate kinase PfkB family.</text>
</comment>
<dbReference type="GO" id="GO:0005524">
    <property type="term" value="F:ATP binding"/>
    <property type="evidence" value="ECO:0007669"/>
    <property type="project" value="UniProtKB-KW"/>
</dbReference>
<evidence type="ECO:0000259" key="6">
    <source>
        <dbReference type="Pfam" id="PF00294"/>
    </source>
</evidence>
<evidence type="ECO:0000313" key="8">
    <source>
        <dbReference type="Proteomes" id="UP000017052"/>
    </source>
</evidence>
<evidence type="ECO:0000256" key="5">
    <source>
        <dbReference type="ARBA" id="ARBA00022840"/>
    </source>
</evidence>
<dbReference type="EC" id="2.7.1.92" evidence="7"/>
<dbReference type="InterPro" id="IPR029056">
    <property type="entry name" value="Ribokinase-like"/>
</dbReference>
<dbReference type="Gene3D" id="2.20.150.10">
    <property type="entry name" value="putative 5-dehydro-2- deoxygluconokinase"/>
    <property type="match status" value="1"/>
</dbReference>
<dbReference type="InterPro" id="IPR011611">
    <property type="entry name" value="PfkB_dom"/>
</dbReference>
<evidence type="ECO:0000256" key="4">
    <source>
        <dbReference type="ARBA" id="ARBA00022777"/>
    </source>
</evidence>
<keyword evidence="8" id="KW-1185">Reference proteome</keyword>
<keyword evidence="3" id="KW-0547">Nucleotide-binding</keyword>
<keyword evidence="2 7" id="KW-0808">Transferase</keyword>
<evidence type="ECO:0000313" key="7">
    <source>
        <dbReference type="EMBL" id="ERK60323.1"/>
    </source>
</evidence>
<dbReference type="EMBL" id="ACVN02000088">
    <property type="protein sequence ID" value="ERK60323.1"/>
    <property type="molecule type" value="Genomic_DNA"/>
</dbReference>
<dbReference type="GO" id="GO:0047590">
    <property type="term" value="F:5-dehydro-2-deoxygluconokinase activity"/>
    <property type="evidence" value="ECO:0007669"/>
    <property type="project" value="UniProtKB-EC"/>
</dbReference>
<reference evidence="7" key="1">
    <citation type="submission" date="2013-08" db="EMBL/GenBank/DDBJ databases">
        <authorList>
            <person name="Durkin A.S."/>
            <person name="Haft D.R."/>
            <person name="McCorrison J."/>
            <person name="Torralba M."/>
            <person name="Gillis M."/>
            <person name="Haft D.H."/>
            <person name="Methe B."/>
            <person name="Sutton G."/>
            <person name="Nelson K.E."/>
        </authorList>
    </citation>
    <scope>NUCLEOTIDE SEQUENCE [LARGE SCALE GENOMIC DNA]</scope>
    <source>
        <strain evidence="7">F0233</strain>
    </source>
</reference>
<organism evidence="7 8">
    <name type="scientific">Propionibacterium acidifaciens F0233</name>
    <dbReference type="NCBI Taxonomy" id="553198"/>
    <lineage>
        <taxon>Bacteria</taxon>
        <taxon>Bacillati</taxon>
        <taxon>Actinomycetota</taxon>
        <taxon>Actinomycetes</taxon>
        <taxon>Propionibacteriales</taxon>
        <taxon>Propionibacteriaceae</taxon>
        <taxon>Propionibacterium</taxon>
    </lineage>
</organism>
<keyword evidence="5" id="KW-0067">ATP-binding</keyword>
<dbReference type="InterPro" id="IPR023314">
    <property type="entry name" value="Myo_inos_IolC-like_sf"/>
</dbReference>
<evidence type="ECO:0000256" key="2">
    <source>
        <dbReference type="ARBA" id="ARBA00022679"/>
    </source>
</evidence>
<comment type="caution">
    <text evidence="7">The sequence shown here is derived from an EMBL/GenBank/DDBJ whole genome shotgun (WGS) entry which is preliminary data.</text>
</comment>
<dbReference type="Proteomes" id="UP000017052">
    <property type="component" value="Unassembled WGS sequence"/>
</dbReference>
<feature type="domain" description="Carbohydrate kinase PfkB" evidence="6">
    <location>
        <begin position="22"/>
        <end position="319"/>
    </location>
</feature>
<evidence type="ECO:0000256" key="3">
    <source>
        <dbReference type="ARBA" id="ARBA00022741"/>
    </source>
</evidence>
<proteinExistence type="inferred from homology"/>